<evidence type="ECO:0000313" key="8">
    <source>
        <dbReference type="Proteomes" id="UP001159427"/>
    </source>
</evidence>
<dbReference type="InterPro" id="IPR001258">
    <property type="entry name" value="NHL_repeat"/>
</dbReference>
<reference evidence="7 8" key="1">
    <citation type="submission" date="2022-05" db="EMBL/GenBank/DDBJ databases">
        <authorList>
            <consortium name="Genoscope - CEA"/>
            <person name="William W."/>
        </authorList>
    </citation>
    <scope>NUCLEOTIDE SEQUENCE [LARGE SCALE GENOMIC DNA]</scope>
</reference>
<dbReference type="InterPro" id="IPR013783">
    <property type="entry name" value="Ig-like_fold"/>
</dbReference>
<evidence type="ECO:0000256" key="3">
    <source>
        <dbReference type="ARBA" id="ARBA00022771"/>
    </source>
</evidence>
<dbReference type="Gene3D" id="2.120.10.30">
    <property type="entry name" value="TolB, C-terminal domain"/>
    <property type="match status" value="2"/>
</dbReference>
<organism evidence="7 8">
    <name type="scientific">Porites evermanni</name>
    <dbReference type="NCBI Taxonomy" id="104178"/>
    <lineage>
        <taxon>Eukaryota</taxon>
        <taxon>Metazoa</taxon>
        <taxon>Cnidaria</taxon>
        <taxon>Anthozoa</taxon>
        <taxon>Hexacorallia</taxon>
        <taxon>Scleractinia</taxon>
        <taxon>Fungiina</taxon>
        <taxon>Poritidae</taxon>
        <taxon>Porites</taxon>
    </lineage>
</organism>
<dbReference type="InterPro" id="IPR017868">
    <property type="entry name" value="Filamin/ABP280_repeat-like"/>
</dbReference>
<dbReference type="PANTHER" id="PTHR24104">
    <property type="entry name" value="E3 UBIQUITIN-PROTEIN LIGASE NHLRC1-RELATED"/>
    <property type="match status" value="1"/>
</dbReference>
<proteinExistence type="predicted"/>
<gene>
    <name evidence="7" type="ORF">PEVE_00012409</name>
</gene>
<keyword evidence="8" id="KW-1185">Reference proteome</keyword>
<feature type="repeat" description="NHL" evidence="6">
    <location>
        <begin position="150"/>
        <end position="177"/>
    </location>
</feature>
<evidence type="ECO:0000256" key="6">
    <source>
        <dbReference type="PROSITE-ProRule" id="PRU00504"/>
    </source>
</evidence>
<dbReference type="Proteomes" id="UP001159427">
    <property type="component" value="Unassembled WGS sequence"/>
</dbReference>
<keyword evidence="4" id="KW-0862">Zinc</keyword>
<evidence type="ECO:0008006" key="9">
    <source>
        <dbReference type="Google" id="ProtNLM"/>
    </source>
</evidence>
<protein>
    <recommendedName>
        <fullName evidence="9">Tripartite motif-containing protein 71</fullName>
    </recommendedName>
</protein>
<dbReference type="InterPro" id="IPR050952">
    <property type="entry name" value="TRIM-NHL_E3_ligases"/>
</dbReference>
<dbReference type="InterPro" id="IPR011042">
    <property type="entry name" value="6-blade_b-propeller_TolB-like"/>
</dbReference>
<feature type="repeat" description="NHL" evidence="6">
    <location>
        <begin position="229"/>
        <end position="271"/>
    </location>
</feature>
<dbReference type="EMBL" id="CALNXI010000191">
    <property type="protein sequence ID" value="CAH3021680.1"/>
    <property type="molecule type" value="Genomic_DNA"/>
</dbReference>
<keyword evidence="3" id="KW-0863">Zinc-finger</keyword>
<evidence type="ECO:0000256" key="1">
    <source>
        <dbReference type="ARBA" id="ARBA00022723"/>
    </source>
</evidence>
<evidence type="ECO:0000256" key="5">
    <source>
        <dbReference type="PROSITE-ProRule" id="PRU00087"/>
    </source>
</evidence>
<dbReference type="SMART" id="SM00557">
    <property type="entry name" value="IG_FLMN"/>
    <property type="match status" value="1"/>
</dbReference>
<dbReference type="Pfam" id="PF00630">
    <property type="entry name" value="Filamin"/>
    <property type="match status" value="1"/>
</dbReference>
<dbReference type="SUPFAM" id="SSF81296">
    <property type="entry name" value="E set domains"/>
    <property type="match status" value="1"/>
</dbReference>
<dbReference type="InterPro" id="IPR001298">
    <property type="entry name" value="Filamin/ABP280_rpt"/>
</dbReference>
<feature type="repeat" description="NHL" evidence="6">
    <location>
        <begin position="319"/>
        <end position="362"/>
    </location>
</feature>
<keyword evidence="1" id="KW-0479">Metal-binding</keyword>
<dbReference type="SUPFAM" id="SSF101898">
    <property type="entry name" value="NHL repeat"/>
    <property type="match status" value="1"/>
</dbReference>
<dbReference type="Pfam" id="PF17170">
    <property type="entry name" value="DUF5128"/>
    <property type="match status" value="1"/>
</dbReference>
<dbReference type="PROSITE" id="PS51125">
    <property type="entry name" value="NHL"/>
    <property type="match status" value="4"/>
</dbReference>
<evidence type="ECO:0000256" key="2">
    <source>
        <dbReference type="ARBA" id="ARBA00022737"/>
    </source>
</evidence>
<keyword evidence="2" id="KW-0677">Repeat</keyword>
<evidence type="ECO:0000313" key="7">
    <source>
        <dbReference type="EMBL" id="CAH3021680.1"/>
    </source>
</evidence>
<dbReference type="PROSITE" id="PS50194">
    <property type="entry name" value="FILAMIN_REPEAT"/>
    <property type="match status" value="1"/>
</dbReference>
<dbReference type="InterPro" id="IPR014756">
    <property type="entry name" value="Ig_E-set"/>
</dbReference>
<dbReference type="PANTHER" id="PTHR24104:SF57">
    <property type="entry name" value="BEE-MILK PROTEIN"/>
    <property type="match status" value="1"/>
</dbReference>
<sequence>MPDLPAGSFVKFVSTCKLDTLSLGIIKSTETDPKKSTIEGLKQTFQAGVEAEISICPKTSEGQISNKQYDDDVEVQVEPSDQLASLIINEGNDEAGGNFQVKFVPKLPGIYHISAKVNGDNLAQSPSNIEVQERKLEVVGELQSDTTIKPAGIAVNSMGMIAVANQDKHCIFIFDKEGKFLRQLGWYGENPGELNTPGDVTLVNEDEILVIDVRNNRIQQFNVHSGNFINSFGRFGYGFGQFNAPRSVCMDCKGHIIVADYNHRVQVLTKDGVPILKFGDRGPEKLHFPVGCAYYKDMFVVADSGNGCLKVFDSSGRFLRKIGEKGNEDGQFTNPWRLYIDIHGNILVGDKDCGHVQQFTMEGRFTGRAVTKLNWPSGIAQMPDGRILISDFEAGKVFFLK</sequence>
<dbReference type="Pfam" id="PF01436">
    <property type="entry name" value="NHL"/>
    <property type="match status" value="1"/>
</dbReference>
<comment type="caution">
    <text evidence="7">The sequence shown here is derived from an EMBL/GenBank/DDBJ whole genome shotgun (WGS) entry which is preliminary data.</text>
</comment>
<name>A0ABN8M0P9_9CNID</name>
<feature type="repeat" description="Filamin" evidence="5">
    <location>
        <begin position="28"/>
        <end position="131"/>
    </location>
</feature>
<dbReference type="Gene3D" id="2.60.40.10">
    <property type="entry name" value="Immunoglobulins"/>
    <property type="match status" value="1"/>
</dbReference>
<dbReference type="Gene3D" id="2.40.10.500">
    <property type="match status" value="1"/>
</dbReference>
<accession>A0ABN8M0P9</accession>
<feature type="repeat" description="NHL" evidence="6">
    <location>
        <begin position="181"/>
        <end position="224"/>
    </location>
</feature>
<evidence type="ECO:0000256" key="4">
    <source>
        <dbReference type="ARBA" id="ARBA00022833"/>
    </source>
</evidence>